<proteinExistence type="predicted"/>
<organism evidence="1 2">
    <name type="scientific">Streptomyces cirratus</name>
    <dbReference type="NCBI Taxonomy" id="68187"/>
    <lineage>
        <taxon>Bacteria</taxon>
        <taxon>Bacillati</taxon>
        <taxon>Actinomycetota</taxon>
        <taxon>Actinomycetes</taxon>
        <taxon>Kitasatosporales</taxon>
        <taxon>Streptomycetaceae</taxon>
        <taxon>Streptomyces</taxon>
    </lineage>
</organism>
<gene>
    <name evidence="1" type="ORF">GCM10010347_27620</name>
</gene>
<reference evidence="2" key="1">
    <citation type="journal article" date="2019" name="Int. J. Syst. Evol. Microbiol.">
        <title>The Global Catalogue of Microorganisms (GCM) 10K type strain sequencing project: providing services to taxonomists for standard genome sequencing and annotation.</title>
        <authorList>
            <consortium name="The Broad Institute Genomics Platform"/>
            <consortium name="The Broad Institute Genome Sequencing Center for Infectious Disease"/>
            <person name="Wu L."/>
            <person name="Ma J."/>
        </authorList>
    </citation>
    <scope>NUCLEOTIDE SEQUENCE [LARGE SCALE GENOMIC DNA]</scope>
    <source>
        <strain evidence="2">JCM 4738</strain>
    </source>
</reference>
<dbReference type="EMBL" id="BMVP01000004">
    <property type="protein sequence ID" value="GHB56074.1"/>
    <property type="molecule type" value="Genomic_DNA"/>
</dbReference>
<accession>A0ABQ3ETZ0</accession>
<dbReference type="Proteomes" id="UP000642673">
    <property type="component" value="Unassembled WGS sequence"/>
</dbReference>
<sequence>MAWASWTTTGIYPGAGGVRTEEAGVISGNLTLHTTWTGAAAQVAVQFSGSSDWFTLSGSPVECDSEQDSRDLHQAVVEALRSGGGGGVPAEWAGRAA</sequence>
<name>A0ABQ3ETZ0_9ACTN</name>
<dbReference type="RefSeq" id="WP_190184399.1">
    <property type="nucleotide sequence ID" value="NZ_BMVP01000004.1"/>
</dbReference>
<keyword evidence="2" id="KW-1185">Reference proteome</keyword>
<evidence type="ECO:0000313" key="2">
    <source>
        <dbReference type="Proteomes" id="UP000642673"/>
    </source>
</evidence>
<comment type="caution">
    <text evidence="1">The sequence shown here is derived from an EMBL/GenBank/DDBJ whole genome shotgun (WGS) entry which is preliminary data.</text>
</comment>
<evidence type="ECO:0000313" key="1">
    <source>
        <dbReference type="EMBL" id="GHB56074.1"/>
    </source>
</evidence>
<protein>
    <submittedName>
        <fullName evidence="1">Uncharacterized protein</fullName>
    </submittedName>
</protein>